<proteinExistence type="predicted"/>
<keyword evidence="7" id="KW-0732">Signal</keyword>
<comment type="cofactor">
    <cofactor evidence="2">
        <name>Co(2+)</name>
        <dbReference type="ChEBI" id="CHEBI:48828"/>
    </cofactor>
</comment>
<organism evidence="13 14">
    <name type="scientific">Xylanibacter muris</name>
    <dbReference type="NCBI Taxonomy" id="2736290"/>
    <lineage>
        <taxon>Bacteria</taxon>
        <taxon>Pseudomonadati</taxon>
        <taxon>Bacteroidota</taxon>
        <taxon>Bacteroidia</taxon>
        <taxon>Bacteroidales</taxon>
        <taxon>Prevotellaceae</taxon>
        <taxon>Xylanibacter</taxon>
    </lineage>
</organism>
<name>A0ABX2AIR3_9BACT</name>
<keyword evidence="4" id="KW-0645">Protease</keyword>
<reference evidence="13 14" key="1">
    <citation type="submission" date="2020-05" db="EMBL/GenBank/DDBJ databases">
        <title>Distinct polysaccharide utilization as determinants for interspecies competition between intestinal Prevotella spp.</title>
        <authorList>
            <person name="Galvez E.J.C."/>
            <person name="Iljazovic A."/>
            <person name="Strowig T."/>
        </authorList>
    </citation>
    <scope>NUCLEOTIDE SEQUENCE [LARGE SCALE GENOMIC DNA]</scope>
    <source>
        <strain evidence="13 14">PMUR</strain>
    </source>
</reference>
<keyword evidence="9" id="KW-1133">Transmembrane helix</keyword>
<evidence type="ECO:0000256" key="1">
    <source>
        <dbReference type="ARBA" id="ARBA00001936"/>
    </source>
</evidence>
<dbReference type="InterPro" id="IPR040230">
    <property type="entry name" value="TIKI1/2-like"/>
</dbReference>
<keyword evidence="5" id="KW-0812">Transmembrane</keyword>
<comment type="subcellular location">
    <subcellularLocation>
        <location evidence="3">Membrane</location>
        <topology evidence="3">Single-pass type I membrane protein</topology>
    </subcellularLocation>
</comment>
<keyword evidence="8" id="KW-0378">Hydrolase</keyword>
<dbReference type="Pfam" id="PF01963">
    <property type="entry name" value="TraB_PrgY_gumN"/>
    <property type="match status" value="1"/>
</dbReference>
<evidence type="ECO:0000256" key="2">
    <source>
        <dbReference type="ARBA" id="ARBA00001941"/>
    </source>
</evidence>
<evidence type="ECO:0000256" key="7">
    <source>
        <dbReference type="ARBA" id="ARBA00022729"/>
    </source>
</evidence>
<dbReference type="RefSeq" id="WP_172272459.1">
    <property type="nucleotide sequence ID" value="NZ_CASGMU010000001.1"/>
</dbReference>
<evidence type="ECO:0000256" key="12">
    <source>
        <dbReference type="ARBA" id="ARBA00023180"/>
    </source>
</evidence>
<comment type="caution">
    <text evidence="13">The sequence shown here is derived from an EMBL/GenBank/DDBJ whole genome shotgun (WGS) entry which is preliminary data.</text>
</comment>
<evidence type="ECO:0000256" key="11">
    <source>
        <dbReference type="ARBA" id="ARBA00023136"/>
    </source>
</evidence>
<dbReference type="Proteomes" id="UP000714420">
    <property type="component" value="Unassembled WGS sequence"/>
</dbReference>
<evidence type="ECO:0000256" key="6">
    <source>
        <dbReference type="ARBA" id="ARBA00022723"/>
    </source>
</evidence>
<dbReference type="PANTHER" id="PTHR31120">
    <property type="entry name" value="METALLOPROTEASE TIKI"/>
    <property type="match status" value="1"/>
</dbReference>
<dbReference type="CDD" id="cd14789">
    <property type="entry name" value="Tiki"/>
    <property type="match status" value="1"/>
</dbReference>
<dbReference type="PANTHER" id="PTHR31120:SF6">
    <property type="entry name" value="METALLOPROTEASE TIKI HOMOLOG"/>
    <property type="match status" value="1"/>
</dbReference>
<protein>
    <submittedName>
        <fullName evidence="13">TraB/GumN family protein</fullName>
    </submittedName>
</protein>
<evidence type="ECO:0000256" key="4">
    <source>
        <dbReference type="ARBA" id="ARBA00022670"/>
    </source>
</evidence>
<gene>
    <name evidence="13" type="ORF">HPS56_00915</name>
</gene>
<keyword evidence="11" id="KW-0472">Membrane</keyword>
<keyword evidence="10" id="KW-0482">Metalloprotease</keyword>
<evidence type="ECO:0000256" key="3">
    <source>
        <dbReference type="ARBA" id="ARBA00004479"/>
    </source>
</evidence>
<keyword evidence="14" id="KW-1185">Reference proteome</keyword>
<evidence type="ECO:0000256" key="10">
    <source>
        <dbReference type="ARBA" id="ARBA00023049"/>
    </source>
</evidence>
<dbReference type="InterPro" id="IPR002816">
    <property type="entry name" value="TraB/PrgY/GumN_fam"/>
</dbReference>
<dbReference type="EMBL" id="JABKKF010000001">
    <property type="protein sequence ID" value="NPD90934.1"/>
    <property type="molecule type" value="Genomic_DNA"/>
</dbReference>
<evidence type="ECO:0000313" key="14">
    <source>
        <dbReference type="Proteomes" id="UP000714420"/>
    </source>
</evidence>
<keyword evidence="12" id="KW-0325">Glycoprotein</keyword>
<evidence type="ECO:0000256" key="8">
    <source>
        <dbReference type="ARBA" id="ARBA00022801"/>
    </source>
</evidence>
<accession>A0ABX2AIR3</accession>
<evidence type="ECO:0000256" key="9">
    <source>
        <dbReference type="ARBA" id="ARBA00022989"/>
    </source>
</evidence>
<keyword evidence="6" id="KW-0479">Metal-binding</keyword>
<evidence type="ECO:0000256" key="5">
    <source>
        <dbReference type="ARBA" id="ARBA00022692"/>
    </source>
</evidence>
<comment type="cofactor">
    <cofactor evidence="1">
        <name>Mn(2+)</name>
        <dbReference type="ChEBI" id="CHEBI:29035"/>
    </cofactor>
</comment>
<evidence type="ECO:0000313" key="13">
    <source>
        <dbReference type="EMBL" id="NPD90934.1"/>
    </source>
</evidence>
<sequence length="301" mass="33760">MKRTIIILILMVTAMTGINAQLLYRISAKDLKQPSYIVGTYHFAPASFVDSIPGLRDAMRQTAQVCGELDMNLAMNAESAQKMIAAMMMPDGKSLKDILTTEEQNKLNAYMKGLMGADMTNPMVEQQMGKMSPQALTTQFTLLTYMRNTPGFDPANLIDNYFQKVALEEKKPVMGLESVDFQIKTLYKSMSTERQKEQLMCLVDNPEYNKMMILEMAKAYFNKDINKLKDVMDEKQNNSCDSTPQEKAELTDNRNADWITKMPAIMSTDPTLFVVGAGHLPGDNGVLKLLEKAGYTVEAIK</sequence>